<name>A0A859FBW6_9BACI</name>
<dbReference type="KEGG" id="psua:FLK61_26530"/>
<keyword evidence="1" id="KW-0472">Membrane</keyword>
<dbReference type="RefSeq" id="WP_176008358.1">
    <property type="nucleotide sequence ID" value="NZ_CP041372.2"/>
</dbReference>
<evidence type="ECO:0000256" key="1">
    <source>
        <dbReference type="SAM" id="Phobius"/>
    </source>
</evidence>
<accession>A0A859FBW6</accession>
<dbReference type="EMBL" id="CP041372">
    <property type="protein sequence ID" value="QKS70318.1"/>
    <property type="molecule type" value="Genomic_DNA"/>
</dbReference>
<keyword evidence="1" id="KW-1133">Transmembrane helix</keyword>
<feature type="transmembrane region" description="Helical" evidence="1">
    <location>
        <begin position="68"/>
        <end position="89"/>
    </location>
</feature>
<dbReference type="AlphaFoldDB" id="A0A859FBW6"/>
<keyword evidence="1" id="KW-0812">Transmembrane</keyword>
<dbReference type="Proteomes" id="UP000318138">
    <property type="component" value="Chromosome"/>
</dbReference>
<proteinExistence type="predicted"/>
<evidence type="ECO:0000313" key="2">
    <source>
        <dbReference type="EMBL" id="QKS70318.1"/>
    </source>
</evidence>
<organism evidence="2 3">
    <name type="scientific">Paenalkalicoccus suaedae</name>
    <dbReference type="NCBI Taxonomy" id="2592382"/>
    <lineage>
        <taxon>Bacteria</taxon>
        <taxon>Bacillati</taxon>
        <taxon>Bacillota</taxon>
        <taxon>Bacilli</taxon>
        <taxon>Bacillales</taxon>
        <taxon>Bacillaceae</taxon>
        <taxon>Paenalkalicoccus</taxon>
    </lineage>
</organism>
<feature type="transmembrane region" description="Helical" evidence="1">
    <location>
        <begin position="35"/>
        <end position="56"/>
    </location>
</feature>
<keyword evidence="3" id="KW-1185">Reference proteome</keyword>
<feature type="transmembrane region" description="Helical" evidence="1">
    <location>
        <begin position="7"/>
        <end position="29"/>
    </location>
</feature>
<gene>
    <name evidence="2" type="ORF">FLK61_26530</name>
</gene>
<protein>
    <submittedName>
        <fullName evidence="2">Uncharacterized protein</fullName>
    </submittedName>
</protein>
<reference evidence="3" key="1">
    <citation type="submission" date="2019-07" db="EMBL/GenBank/DDBJ databases">
        <title>Bacillus alkalisoli sp. nov. isolated from saline soil.</title>
        <authorList>
            <person name="Sun J.-Q."/>
            <person name="Xu L."/>
        </authorList>
    </citation>
    <scope>NUCLEOTIDE SEQUENCE [LARGE SCALE GENOMIC DNA]</scope>
    <source>
        <strain evidence="3">M4U3P1</strain>
    </source>
</reference>
<sequence length="90" mass="9930">MKLTDLVTTVAIHLFLGYLWILFANHVFIDMNASVFLQIVLGGAGTFLFGMIFNRITPFAEMKLSNPVRVVGMVAFASVIVVHVFVVSLV</sequence>
<evidence type="ECO:0000313" key="3">
    <source>
        <dbReference type="Proteomes" id="UP000318138"/>
    </source>
</evidence>